<feature type="signal peptide" evidence="7">
    <location>
        <begin position="1"/>
        <end position="27"/>
    </location>
</feature>
<feature type="region of interest" description="Disordered" evidence="6">
    <location>
        <begin position="226"/>
        <end position="249"/>
    </location>
</feature>
<evidence type="ECO:0000256" key="2">
    <source>
        <dbReference type="ARBA" id="ARBA00022723"/>
    </source>
</evidence>
<feature type="binding site" description="axial binding residue" evidence="5">
    <location>
        <position position="160"/>
    </location>
    <ligand>
        <name>heme c</name>
        <dbReference type="ChEBI" id="CHEBI:61717"/>
        <label>2</label>
    </ligand>
    <ligandPart>
        <name>Fe</name>
        <dbReference type="ChEBI" id="CHEBI:18248"/>
    </ligandPart>
</feature>
<dbReference type="PANTHER" id="PTHR33751">
    <property type="entry name" value="CBB3-TYPE CYTOCHROME C OXIDASE SUBUNIT FIXP"/>
    <property type="match status" value="1"/>
</dbReference>
<feature type="domain" description="Cytochrome c" evidence="8">
    <location>
        <begin position="135"/>
        <end position="225"/>
    </location>
</feature>
<dbReference type="GO" id="GO:0009055">
    <property type="term" value="F:electron transfer activity"/>
    <property type="evidence" value="ECO:0007669"/>
    <property type="project" value="InterPro"/>
</dbReference>
<dbReference type="Gene3D" id="1.10.760.10">
    <property type="entry name" value="Cytochrome c-like domain"/>
    <property type="match status" value="2"/>
</dbReference>
<dbReference type="InterPro" id="IPR024167">
    <property type="entry name" value="Cytochrome_c4-like"/>
</dbReference>
<evidence type="ECO:0000259" key="8">
    <source>
        <dbReference type="PROSITE" id="PS51007"/>
    </source>
</evidence>
<feature type="binding site" description="covalent" evidence="4">
    <location>
        <position position="54"/>
    </location>
    <ligand>
        <name>heme c</name>
        <dbReference type="ChEBI" id="CHEBI:61717"/>
        <label>1</label>
    </ligand>
</feature>
<accession>A0A238GZ57</accession>
<evidence type="ECO:0000256" key="3">
    <source>
        <dbReference type="ARBA" id="ARBA00023004"/>
    </source>
</evidence>
<keyword evidence="7" id="KW-0732">Signal</keyword>
<gene>
    <name evidence="9" type="ORF">BSIN_1552</name>
</gene>
<protein>
    <submittedName>
        <fullName evidence="9">Cytochrome c4</fullName>
    </submittedName>
</protein>
<keyword evidence="2 5" id="KW-0479">Metal-binding</keyword>
<evidence type="ECO:0000256" key="1">
    <source>
        <dbReference type="ARBA" id="ARBA00022617"/>
    </source>
</evidence>
<keyword evidence="1 4" id="KW-0349">Heme</keyword>
<dbReference type="GO" id="GO:0042597">
    <property type="term" value="C:periplasmic space"/>
    <property type="evidence" value="ECO:0007669"/>
    <property type="project" value="InterPro"/>
</dbReference>
<dbReference type="AlphaFoldDB" id="A0A238GZ57"/>
<feature type="chain" id="PRO_5012918209" evidence="7">
    <location>
        <begin position="28"/>
        <end position="249"/>
    </location>
</feature>
<dbReference type="PIRSF" id="PIRSF000005">
    <property type="entry name" value="Cytochrome_c4"/>
    <property type="match status" value="1"/>
</dbReference>
<proteinExistence type="predicted"/>
<evidence type="ECO:0000256" key="7">
    <source>
        <dbReference type="SAM" id="SignalP"/>
    </source>
</evidence>
<feature type="binding site" description="axial binding residue" evidence="5">
    <location>
        <position position="202"/>
    </location>
    <ligand>
        <name>heme c</name>
        <dbReference type="ChEBI" id="CHEBI:61717"/>
        <label>2</label>
    </ligand>
    <ligandPart>
        <name>Fe</name>
        <dbReference type="ChEBI" id="CHEBI:18248"/>
    </ligandPart>
</feature>
<feature type="binding site" description="covalent" evidence="4">
    <location>
        <position position="159"/>
    </location>
    <ligand>
        <name>heme c</name>
        <dbReference type="ChEBI" id="CHEBI:61717"/>
        <label>2</label>
    </ligand>
</feature>
<dbReference type="InterPro" id="IPR009056">
    <property type="entry name" value="Cyt_c-like_dom"/>
</dbReference>
<comment type="PTM">
    <text evidence="4">Binds 2 heme c groups covalently per subunit.</text>
</comment>
<sequence>MSSRRLFRPLFAVLLTGAAGLLSTAHAQTKPTEPAAAKAPLKAPDTMAERVRGCTACHGTQGQGTDNDYFPRLAGKPAEYLYNQLVNFRDGRRKYPPMNYLLTYLNDDYLREIAQHFSEQRPPYPAPAKPTVPAAVVERGKQLALRGDPSKKLPACVACHGTALTGMQPAIPGLVGLHSDYLSAQIGAWRSGTRHAKAPDCMHEVASKLSDEDVTAVTAWLAAQPAPANPVPAPARSMKTPLACGSEPQ</sequence>
<feature type="binding site" description="covalent" evidence="4">
    <location>
        <position position="57"/>
    </location>
    <ligand>
        <name>heme c</name>
        <dbReference type="ChEBI" id="CHEBI:61717"/>
        <label>1</label>
    </ligand>
</feature>
<evidence type="ECO:0000256" key="5">
    <source>
        <dbReference type="PIRSR" id="PIRSR000005-2"/>
    </source>
</evidence>
<dbReference type="SUPFAM" id="SSF46626">
    <property type="entry name" value="Cytochrome c"/>
    <property type="match status" value="2"/>
</dbReference>
<organism evidence="9 10">
    <name type="scientific">Burkholderia singularis</name>
    <dbReference type="NCBI Taxonomy" id="1503053"/>
    <lineage>
        <taxon>Bacteria</taxon>
        <taxon>Pseudomonadati</taxon>
        <taxon>Pseudomonadota</taxon>
        <taxon>Betaproteobacteria</taxon>
        <taxon>Burkholderiales</taxon>
        <taxon>Burkholderiaceae</taxon>
        <taxon>Burkholderia</taxon>
        <taxon>pseudomallei group</taxon>
    </lineage>
</organism>
<dbReference type="InterPro" id="IPR036909">
    <property type="entry name" value="Cyt_c-like_dom_sf"/>
</dbReference>
<dbReference type="EMBL" id="FXAN01000014">
    <property type="protein sequence ID" value="SMF98260.1"/>
    <property type="molecule type" value="Genomic_DNA"/>
</dbReference>
<dbReference type="PANTHER" id="PTHR33751:SF11">
    <property type="entry name" value="BLL4483 PROTEIN"/>
    <property type="match status" value="1"/>
</dbReference>
<evidence type="ECO:0000256" key="4">
    <source>
        <dbReference type="PIRSR" id="PIRSR000005-1"/>
    </source>
</evidence>
<evidence type="ECO:0000313" key="9">
    <source>
        <dbReference type="EMBL" id="SMF98260.1"/>
    </source>
</evidence>
<feature type="binding site" description="axial binding residue" evidence="5">
    <location>
        <position position="98"/>
    </location>
    <ligand>
        <name>heme c</name>
        <dbReference type="ChEBI" id="CHEBI:61717"/>
        <label>1</label>
    </ligand>
    <ligandPart>
        <name>Fe</name>
        <dbReference type="ChEBI" id="CHEBI:18248"/>
    </ligandPart>
</feature>
<evidence type="ECO:0000256" key="6">
    <source>
        <dbReference type="SAM" id="MobiDB-lite"/>
    </source>
</evidence>
<dbReference type="Pfam" id="PF00034">
    <property type="entry name" value="Cytochrom_C"/>
    <property type="match status" value="2"/>
</dbReference>
<dbReference type="InterPro" id="IPR050597">
    <property type="entry name" value="Cytochrome_c_Oxidase_Subunit"/>
</dbReference>
<feature type="binding site" description="covalent" evidence="4">
    <location>
        <position position="156"/>
    </location>
    <ligand>
        <name>heme c</name>
        <dbReference type="ChEBI" id="CHEBI:61717"/>
        <label>2</label>
    </ligand>
</feature>
<feature type="binding site" description="axial binding residue" evidence="5">
    <location>
        <position position="58"/>
    </location>
    <ligand>
        <name>heme c</name>
        <dbReference type="ChEBI" id="CHEBI:61717"/>
        <label>1</label>
    </ligand>
    <ligandPart>
        <name>Fe</name>
        <dbReference type="ChEBI" id="CHEBI:18248"/>
    </ligandPart>
</feature>
<dbReference type="GO" id="GO:0005506">
    <property type="term" value="F:iron ion binding"/>
    <property type="evidence" value="ECO:0007669"/>
    <property type="project" value="InterPro"/>
</dbReference>
<evidence type="ECO:0000313" key="10">
    <source>
        <dbReference type="Proteomes" id="UP000198460"/>
    </source>
</evidence>
<dbReference type="Proteomes" id="UP000198460">
    <property type="component" value="Unassembled WGS sequence"/>
</dbReference>
<keyword evidence="3 5" id="KW-0408">Iron</keyword>
<dbReference type="GO" id="GO:0020037">
    <property type="term" value="F:heme binding"/>
    <property type="evidence" value="ECO:0007669"/>
    <property type="project" value="InterPro"/>
</dbReference>
<dbReference type="PROSITE" id="PS51007">
    <property type="entry name" value="CYTC"/>
    <property type="match status" value="1"/>
</dbReference>
<reference evidence="9 10" key="1">
    <citation type="submission" date="2017-04" db="EMBL/GenBank/DDBJ databases">
        <authorList>
            <person name="Afonso C.L."/>
            <person name="Miller P.J."/>
            <person name="Scott M.A."/>
            <person name="Spackman E."/>
            <person name="Goraichik I."/>
            <person name="Dimitrov K.M."/>
            <person name="Suarez D.L."/>
            <person name="Swayne D.E."/>
        </authorList>
    </citation>
    <scope>NUCLEOTIDE SEQUENCE [LARGE SCALE GENOMIC DNA]</scope>
    <source>
        <strain evidence="9">LMG 28154</strain>
    </source>
</reference>
<name>A0A238GZ57_9BURK</name>